<accession>A0A6N2RMF9</accession>
<sequence>MAADTTTQFVLDAIEALDAVDAQEAVAFLRMMLDCDGPDVDGAVTSLIDYDIVSPDWVERLQEVNRNASGLYDEELAELREGLALKKNR</sequence>
<dbReference type="EMBL" id="CACRSM010000002">
    <property type="protein sequence ID" value="VYS82132.1"/>
    <property type="molecule type" value="Genomic_DNA"/>
</dbReference>
<organism evidence="1">
    <name type="scientific">Schaalia odontolytica</name>
    <dbReference type="NCBI Taxonomy" id="1660"/>
    <lineage>
        <taxon>Bacteria</taxon>
        <taxon>Bacillati</taxon>
        <taxon>Actinomycetota</taxon>
        <taxon>Actinomycetes</taxon>
        <taxon>Actinomycetales</taxon>
        <taxon>Actinomycetaceae</taxon>
        <taxon>Schaalia</taxon>
    </lineage>
</organism>
<reference evidence="1" key="1">
    <citation type="submission" date="2019-11" db="EMBL/GenBank/DDBJ databases">
        <authorList>
            <person name="Feng L."/>
        </authorList>
    </citation>
    <scope>NUCLEOTIDE SEQUENCE</scope>
    <source>
        <strain evidence="1">AodontolyticusLFYP35</strain>
    </source>
</reference>
<proteinExistence type="predicted"/>
<evidence type="ECO:0000313" key="1">
    <source>
        <dbReference type="EMBL" id="VYS82132.1"/>
    </source>
</evidence>
<gene>
    <name evidence="1" type="ORF">AOLFYP35_00434</name>
</gene>
<dbReference type="AlphaFoldDB" id="A0A6N2RMF9"/>
<protein>
    <submittedName>
        <fullName evidence="1">Uncharacterized protein</fullName>
    </submittedName>
</protein>
<name>A0A6N2RMF9_9ACTO</name>